<name>A0A2V5J6V6_9EURO</name>
<sequence>MMMHHPSWKPKDYLAVPQSPIPNSPSSSTRFAKRAIHALVLLLVGAVALSQFHLDLLRPKCTQPHHGSPHTDKAHTFSWDQVPIPHTLVRSASLRDTGLTKPTQITPTKHLIYHPCFDGHECARLALPMDWNRTDTRGAAQIALAVIKRPAKVPVTDPRYGGPILLNPGGPGGSGVSMLLKRGRHIQTVVDASAPPAAPGGHPPPDGGKFFDVVSFDPRGVNHTTPPFSCFRHSAARRAWKMQVEAEGVLGSSAGVFDARWARHGALGLTCTQSRGGALVGEERDEEAEGGEWIGRFMNTPTVVADMVELIERHGEWRERETARILGERGSLEGVVGSSEAEAKAKAILRRNRWVPGQEKLQYWGFSYGTVLGSTFAAMQPHRIHRAVIDGVCDVNDYYAGGWLTNLQDADAAWRSFFELCNAVGPEVCSFASGQGGLQATIDCYENLLTTLKANPVAVPASGARGPDIITYSDVKMLVMQAVYTPMESFERVARFLTDLTHGNGSAFAEYKQRERQDWRRTPPCDPNGSKPCMVPGENMDEAQMSILCSDGQDIRGIDKEKFRDYWHTLRNQSKTVGDIWAEIRFTCIEWKARPAWQFEGPIAGNTSHPLLFAGNTYDPVTPLRNAFTMSKQFPGSVVLQQNSVGHCTLSGPSLCSAKVIREYFQTGELPSHGKVCEVEERPFHVPGVQQSSGLSAADLSLLSALRSLAQEERSFTRAPPLSFF</sequence>
<dbReference type="AlphaFoldDB" id="A0A2V5J6V6"/>
<organism evidence="4 5">
    <name type="scientific">Aspergillus indologenus CBS 114.80</name>
    <dbReference type="NCBI Taxonomy" id="1450541"/>
    <lineage>
        <taxon>Eukaryota</taxon>
        <taxon>Fungi</taxon>
        <taxon>Dikarya</taxon>
        <taxon>Ascomycota</taxon>
        <taxon>Pezizomycotina</taxon>
        <taxon>Eurotiomycetes</taxon>
        <taxon>Eurotiomycetidae</taxon>
        <taxon>Eurotiales</taxon>
        <taxon>Aspergillaceae</taxon>
        <taxon>Aspergillus</taxon>
        <taxon>Aspergillus subgen. Circumdati</taxon>
    </lineage>
</organism>
<keyword evidence="5" id="KW-1185">Reference proteome</keyword>
<gene>
    <name evidence="4" type="ORF">BP00DRAFT_373885</name>
</gene>
<dbReference type="SUPFAM" id="SSF53474">
    <property type="entry name" value="alpha/beta-Hydrolases"/>
    <property type="match status" value="1"/>
</dbReference>
<dbReference type="PANTHER" id="PTHR43248">
    <property type="entry name" value="2-SUCCINYL-6-HYDROXY-2,4-CYCLOHEXADIENE-1-CARBOXYLATE SYNTHASE"/>
    <property type="match status" value="1"/>
</dbReference>
<proteinExistence type="inferred from homology"/>
<comment type="similarity">
    <text evidence="1">Belongs to the peptidase S33 family.</text>
</comment>
<reference evidence="4 5" key="1">
    <citation type="submission" date="2018-02" db="EMBL/GenBank/DDBJ databases">
        <title>The genomes of Aspergillus section Nigri reveals drivers in fungal speciation.</title>
        <authorList>
            <consortium name="DOE Joint Genome Institute"/>
            <person name="Vesth T.C."/>
            <person name="Nybo J."/>
            <person name="Theobald S."/>
            <person name="Brandl J."/>
            <person name="Frisvad J.C."/>
            <person name="Nielsen K.F."/>
            <person name="Lyhne E.K."/>
            <person name="Kogle M.E."/>
            <person name="Kuo A."/>
            <person name="Riley R."/>
            <person name="Clum A."/>
            <person name="Nolan M."/>
            <person name="Lipzen A."/>
            <person name="Salamov A."/>
            <person name="Henrissat B."/>
            <person name="Wiebenga A."/>
            <person name="De vries R.P."/>
            <person name="Grigoriev I.V."/>
            <person name="Mortensen U.H."/>
            <person name="Andersen M.R."/>
            <person name="Baker S.E."/>
        </authorList>
    </citation>
    <scope>NUCLEOTIDE SEQUENCE [LARGE SCALE GENOMIC DNA]</scope>
    <source>
        <strain evidence="4 5">CBS 114.80</strain>
    </source>
</reference>
<dbReference type="GO" id="GO:0016787">
    <property type="term" value="F:hydrolase activity"/>
    <property type="evidence" value="ECO:0007669"/>
    <property type="project" value="UniProtKB-KW"/>
</dbReference>
<accession>A0A2V5J6V6</accession>
<dbReference type="InterPro" id="IPR013595">
    <property type="entry name" value="Pept_S33_TAP-like_C"/>
</dbReference>
<evidence type="ECO:0000259" key="3">
    <source>
        <dbReference type="Pfam" id="PF08386"/>
    </source>
</evidence>
<dbReference type="InterPro" id="IPR029058">
    <property type="entry name" value="AB_hydrolase_fold"/>
</dbReference>
<dbReference type="Pfam" id="PF08386">
    <property type="entry name" value="Abhydrolase_4"/>
    <property type="match status" value="1"/>
</dbReference>
<dbReference type="EMBL" id="KZ825520">
    <property type="protein sequence ID" value="PYI30116.1"/>
    <property type="molecule type" value="Genomic_DNA"/>
</dbReference>
<evidence type="ECO:0000256" key="1">
    <source>
        <dbReference type="ARBA" id="ARBA00010088"/>
    </source>
</evidence>
<feature type="domain" description="Peptidase S33 tripeptidyl aminopeptidase-like C-terminal" evidence="3">
    <location>
        <begin position="576"/>
        <end position="677"/>
    </location>
</feature>
<protein>
    <recommendedName>
        <fullName evidence="3">Peptidase S33 tripeptidyl aminopeptidase-like C-terminal domain-containing protein</fullName>
    </recommendedName>
</protein>
<evidence type="ECO:0000313" key="4">
    <source>
        <dbReference type="EMBL" id="PYI30116.1"/>
    </source>
</evidence>
<evidence type="ECO:0000313" key="5">
    <source>
        <dbReference type="Proteomes" id="UP000248817"/>
    </source>
</evidence>
<evidence type="ECO:0000256" key="2">
    <source>
        <dbReference type="ARBA" id="ARBA00022801"/>
    </source>
</evidence>
<dbReference type="PANTHER" id="PTHR43248:SF25">
    <property type="entry name" value="AB HYDROLASE-1 DOMAIN-CONTAINING PROTEIN-RELATED"/>
    <property type="match status" value="1"/>
</dbReference>
<keyword evidence="2" id="KW-0378">Hydrolase</keyword>
<dbReference type="InterPro" id="IPR051601">
    <property type="entry name" value="Serine_prot/Carboxylest_S33"/>
</dbReference>
<dbReference type="Gene3D" id="3.40.50.1820">
    <property type="entry name" value="alpha/beta hydrolase"/>
    <property type="match status" value="1"/>
</dbReference>
<dbReference type="Proteomes" id="UP000248817">
    <property type="component" value="Unassembled WGS sequence"/>
</dbReference>